<sequence>MAILQARNIGLPLMNLIKMQGAPILQQLHLEEKLLRTTSENWCIINDGTNDPTIVMGMSGVPAELLELEPVIQDQVPVIRRFSGGGTVIVDPGTIFVTFICNRDDLPGIQPYPRPIMNWSSELYKEVFSDTGDFHLRENDYVLGNRKFGGNAQSITKNRWVHHTSFLWNYDVRNMAYLKLPSRAPEYRSARNHVDFICRMKDYMSRSTFIEKTVEASRNYFLVRPLQLETIDTSKLLFTPSTRLLSKEELSSALQSQTKKFCSERIRCRENIEGFSPCGLHEFCNESVVKEDLELLAS</sequence>
<evidence type="ECO:0000313" key="3">
    <source>
        <dbReference type="Proteomes" id="UP000554482"/>
    </source>
</evidence>
<evidence type="ECO:0000313" key="2">
    <source>
        <dbReference type="EMBL" id="KAF5182339.1"/>
    </source>
</evidence>
<evidence type="ECO:0000259" key="1">
    <source>
        <dbReference type="PROSITE" id="PS51733"/>
    </source>
</evidence>
<proteinExistence type="predicted"/>
<dbReference type="OrthoDB" id="201621at2759"/>
<dbReference type="PANTHER" id="PTHR43506">
    <property type="entry name" value="BIOTIN/LIPOATE A/B PROTEIN LIGASE FAMILY"/>
    <property type="match status" value="1"/>
</dbReference>
<protein>
    <submittedName>
        <fullName evidence="2">Biotin/lipoate A/B protein ligase family</fullName>
    </submittedName>
</protein>
<gene>
    <name evidence="2" type="ORF">FRX31_028083</name>
</gene>
<dbReference type="Gene3D" id="3.30.930.10">
    <property type="entry name" value="Bira Bifunctional Protein, Domain 2"/>
    <property type="match status" value="1"/>
</dbReference>
<dbReference type="AlphaFoldDB" id="A0A7J6VB80"/>
<dbReference type="PANTHER" id="PTHR43506:SF1">
    <property type="entry name" value="BPL_LPL CATALYTIC DOMAIN-CONTAINING PROTEIN"/>
    <property type="match status" value="1"/>
</dbReference>
<dbReference type="Pfam" id="PF21948">
    <property type="entry name" value="LplA-B_cat"/>
    <property type="match status" value="1"/>
</dbReference>
<organism evidence="2 3">
    <name type="scientific">Thalictrum thalictroides</name>
    <name type="common">Rue-anemone</name>
    <name type="synonym">Anemone thalictroides</name>
    <dbReference type="NCBI Taxonomy" id="46969"/>
    <lineage>
        <taxon>Eukaryota</taxon>
        <taxon>Viridiplantae</taxon>
        <taxon>Streptophyta</taxon>
        <taxon>Embryophyta</taxon>
        <taxon>Tracheophyta</taxon>
        <taxon>Spermatophyta</taxon>
        <taxon>Magnoliopsida</taxon>
        <taxon>Ranunculales</taxon>
        <taxon>Ranunculaceae</taxon>
        <taxon>Thalictroideae</taxon>
        <taxon>Thalictrum</taxon>
    </lineage>
</organism>
<dbReference type="InterPro" id="IPR045864">
    <property type="entry name" value="aa-tRNA-synth_II/BPL/LPL"/>
</dbReference>
<dbReference type="Proteomes" id="UP000554482">
    <property type="component" value="Unassembled WGS sequence"/>
</dbReference>
<dbReference type="EMBL" id="JABWDY010034871">
    <property type="protein sequence ID" value="KAF5182339.1"/>
    <property type="molecule type" value="Genomic_DNA"/>
</dbReference>
<accession>A0A7J6VB80</accession>
<dbReference type="FunFam" id="3.30.930.10:FF:000077">
    <property type="entry name" value="Putative lipoate-protein ligase A"/>
    <property type="match status" value="1"/>
</dbReference>
<dbReference type="InterPro" id="IPR004143">
    <property type="entry name" value="BPL_LPL_catalytic"/>
</dbReference>
<comment type="caution">
    <text evidence="2">The sequence shown here is derived from an EMBL/GenBank/DDBJ whole genome shotgun (WGS) entry which is preliminary data.</text>
</comment>
<dbReference type="InterPro" id="IPR053264">
    <property type="entry name" value="Lipoate-ligase_2_inactive"/>
</dbReference>
<dbReference type="CDD" id="cd16443">
    <property type="entry name" value="LplA"/>
    <property type="match status" value="1"/>
</dbReference>
<dbReference type="PROSITE" id="PS51733">
    <property type="entry name" value="BPL_LPL_CATALYTIC"/>
    <property type="match status" value="1"/>
</dbReference>
<dbReference type="SUPFAM" id="SSF55681">
    <property type="entry name" value="Class II aaRS and biotin synthetases"/>
    <property type="match status" value="1"/>
</dbReference>
<reference evidence="2 3" key="1">
    <citation type="submission" date="2020-06" db="EMBL/GenBank/DDBJ databases">
        <title>Transcriptomic and genomic resources for Thalictrum thalictroides and T. hernandezii: Facilitating candidate gene discovery in an emerging model plant lineage.</title>
        <authorList>
            <person name="Arias T."/>
            <person name="Riano-Pachon D.M."/>
            <person name="Di Stilio V.S."/>
        </authorList>
    </citation>
    <scope>NUCLEOTIDE SEQUENCE [LARGE SCALE GENOMIC DNA]</scope>
    <source>
        <strain evidence="3">cv. WT478/WT964</strain>
        <tissue evidence="2">Leaves</tissue>
    </source>
</reference>
<feature type="domain" description="BPL/LPL catalytic" evidence="1">
    <location>
        <begin position="39"/>
        <end position="225"/>
    </location>
</feature>
<name>A0A7J6VB80_THATH</name>
<keyword evidence="3" id="KW-1185">Reference proteome</keyword>
<keyword evidence="2" id="KW-0436">Ligase</keyword>
<dbReference type="GO" id="GO:0016874">
    <property type="term" value="F:ligase activity"/>
    <property type="evidence" value="ECO:0007669"/>
    <property type="project" value="UniProtKB-KW"/>
</dbReference>